<dbReference type="AlphaFoldDB" id="B8HIP8"/>
<dbReference type="Proteomes" id="UP000002505">
    <property type="component" value="Plasmid pACHL01"/>
</dbReference>
<proteinExistence type="predicted"/>
<dbReference type="HOGENOM" id="CLU_1559793_0_0_11"/>
<accession>B8HIP8</accession>
<evidence type="ECO:0000313" key="2">
    <source>
        <dbReference type="Proteomes" id="UP000002505"/>
    </source>
</evidence>
<evidence type="ECO:0000313" key="1">
    <source>
        <dbReference type="EMBL" id="ACL42295.1"/>
    </source>
</evidence>
<dbReference type="EMBL" id="CP001342">
    <property type="protein sequence ID" value="ACL42295.1"/>
    <property type="molecule type" value="Genomic_DNA"/>
</dbReference>
<protein>
    <submittedName>
        <fullName evidence="1">Uncharacterized protein</fullName>
    </submittedName>
</protein>
<dbReference type="OrthoDB" id="9799173at2"/>
<dbReference type="RefSeq" id="WP_012623312.1">
    <property type="nucleotide sequence ID" value="NC_011879.1"/>
</dbReference>
<gene>
    <name evidence="1" type="ordered locus">Achl_4344</name>
</gene>
<sequence length="171" mass="18682">MTSVSVHDVVAFLLAQARGHLSTSAIHRMTYYAQGWHLASAGTPLFAEEIRIRKTGPVAHALFPLQKDGCTEDSWPAGNAHAITGHSAEIVSYVFNSYGHMSGISMGELAGREAPCILAMARKTAEDPEPVLDLADMKAFFKALDDAPDDQTAYANRFMARYTDEALRVWP</sequence>
<geneLocation type="plasmid" evidence="1 2">
    <name>pACHL01</name>
</geneLocation>
<dbReference type="KEGG" id="ach:Achl_4344"/>
<organism evidence="1 2">
    <name type="scientific">Pseudarthrobacter chlorophenolicus (strain ATCC 700700 / DSM 12829 / CIP 107037 / JCM 12360 / KCTC 9906 / NCIMB 13794 / A6)</name>
    <name type="common">Arthrobacter chlorophenolicus</name>
    <dbReference type="NCBI Taxonomy" id="452863"/>
    <lineage>
        <taxon>Bacteria</taxon>
        <taxon>Bacillati</taxon>
        <taxon>Actinomycetota</taxon>
        <taxon>Actinomycetes</taxon>
        <taxon>Micrococcales</taxon>
        <taxon>Micrococcaceae</taxon>
        <taxon>Pseudarthrobacter</taxon>
    </lineage>
</organism>
<keyword evidence="1" id="KW-0614">Plasmid</keyword>
<reference evidence="1" key="1">
    <citation type="submission" date="2009-01" db="EMBL/GenBank/DDBJ databases">
        <title>Complete sequence of plasmid1 of Arthrobacter chlorophenolicus A6.</title>
        <authorList>
            <consortium name="US DOE Joint Genome Institute"/>
            <person name="Lucas S."/>
            <person name="Copeland A."/>
            <person name="Lapidus A."/>
            <person name="Glavina del Rio T."/>
            <person name="Tice H."/>
            <person name="Bruce D."/>
            <person name="Goodwin L."/>
            <person name="Pitluck S."/>
            <person name="Goltsman E."/>
            <person name="Clum A."/>
            <person name="Larimer F."/>
            <person name="Land M."/>
            <person name="Hauser L."/>
            <person name="Kyrpides N."/>
            <person name="Mikhailova N."/>
            <person name="Jansson J."/>
            <person name="Richardson P."/>
        </authorList>
    </citation>
    <scope>NUCLEOTIDE SEQUENCE [LARGE SCALE GENOMIC DNA]</scope>
    <source>
        <strain evidence="1">A6</strain>
        <plasmid evidence="1">pACHL01</plasmid>
    </source>
</reference>
<name>B8HIP8_PSECP</name>
<keyword evidence="2" id="KW-1185">Reference proteome</keyword>